<accession>A0AAV4QG39</accession>
<name>A0AAV4QG39_9ARAC</name>
<reference evidence="2 3" key="1">
    <citation type="submission" date="2021-06" db="EMBL/GenBank/DDBJ databases">
        <title>Caerostris darwini draft genome.</title>
        <authorList>
            <person name="Kono N."/>
            <person name="Arakawa K."/>
        </authorList>
    </citation>
    <scope>NUCLEOTIDE SEQUENCE [LARGE SCALE GENOMIC DNA]</scope>
</reference>
<evidence type="ECO:0000313" key="2">
    <source>
        <dbReference type="EMBL" id="GIY08257.1"/>
    </source>
</evidence>
<feature type="signal peptide" evidence="1">
    <location>
        <begin position="1"/>
        <end position="19"/>
    </location>
</feature>
<dbReference type="AlphaFoldDB" id="A0AAV4QG39"/>
<gene>
    <name evidence="2" type="ORF">CDAR_85681</name>
</gene>
<evidence type="ECO:0000256" key="1">
    <source>
        <dbReference type="SAM" id="SignalP"/>
    </source>
</evidence>
<evidence type="ECO:0008006" key="4">
    <source>
        <dbReference type="Google" id="ProtNLM"/>
    </source>
</evidence>
<proteinExistence type="predicted"/>
<dbReference type="EMBL" id="BPLQ01004478">
    <property type="protein sequence ID" value="GIY08257.1"/>
    <property type="molecule type" value="Genomic_DNA"/>
</dbReference>
<sequence>MCWVVIRIVFIFLSTGKDSSDMFSKWIVVVMPAKYKVPILIKFRLPPPYPRVTAPAGLCRYRKMKTTCNRNQHLPDGVSHRFANCTDCVGSSR</sequence>
<comment type="caution">
    <text evidence="2">The sequence shown here is derived from an EMBL/GenBank/DDBJ whole genome shotgun (WGS) entry which is preliminary data.</text>
</comment>
<keyword evidence="1" id="KW-0732">Signal</keyword>
<keyword evidence="3" id="KW-1185">Reference proteome</keyword>
<protein>
    <recommendedName>
        <fullName evidence="4">Secreted protein</fullName>
    </recommendedName>
</protein>
<organism evidence="2 3">
    <name type="scientific">Caerostris darwini</name>
    <dbReference type="NCBI Taxonomy" id="1538125"/>
    <lineage>
        <taxon>Eukaryota</taxon>
        <taxon>Metazoa</taxon>
        <taxon>Ecdysozoa</taxon>
        <taxon>Arthropoda</taxon>
        <taxon>Chelicerata</taxon>
        <taxon>Arachnida</taxon>
        <taxon>Araneae</taxon>
        <taxon>Araneomorphae</taxon>
        <taxon>Entelegynae</taxon>
        <taxon>Araneoidea</taxon>
        <taxon>Araneidae</taxon>
        <taxon>Caerostris</taxon>
    </lineage>
</organism>
<dbReference type="Proteomes" id="UP001054837">
    <property type="component" value="Unassembled WGS sequence"/>
</dbReference>
<evidence type="ECO:0000313" key="3">
    <source>
        <dbReference type="Proteomes" id="UP001054837"/>
    </source>
</evidence>
<feature type="chain" id="PRO_5043551294" description="Secreted protein" evidence="1">
    <location>
        <begin position="20"/>
        <end position="93"/>
    </location>
</feature>